<dbReference type="InterPro" id="IPR044849">
    <property type="entry name" value="CASTOR/POLLUX/SYM8-like"/>
</dbReference>
<comment type="subcellular location">
    <subcellularLocation>
        <location evidence="1">Nucleus membrane</location>
        <topology evidence="1">Multi-pass membrane protein</topology>
    </subcellularLocation>
</comment>
<proteinExistence type="inferred from homology"/>
<dbReference type="Gene3D" id="3.40.50.720">
    <property type="entry name" value="NAD(P)-binding Rossmann-like Domain"/>
    <property type="match status" value="2"/>
</dbReference>
<dbReference type="EMBL" id="CAJNOK010007136">
    <property type="protein sequence ID" value="CAF1025541.1"/>
    <property type="molecule type" value="Genomic_DNA"/>
</dbReference>
<reference evidence="14" key="1">
    <citation type="submission" date="2021-02" db="EMBL/GenBank/DDBJ databases">
        <authorList>
            <person name="Nowell W R."/>
        </authorList>
    </citation>
    <scope>NUCLEOTIDE SEQUENCE</scope>
</reference>
<dbReference type="SUPFAM" id="SSF51735">
    <property type="entry name" value="NAD(P)-binding Rossmann-fold domains"/>
    <property type="match status" value="1"/>
</dbReference>
<feature type="chain" id="PRO_5035646755" description="DMI1" evidence="11">
    <location>
        <begin position="20"/>
        <end position="678"/>
    </location>
</feature>
<evidence type="ECO:0000256" key="9">
    <source>
        <dbReference type="ARBA" id="ARBA00023303"/>
    </source>
</evidence>
<feature type="non-terminal residue" evidence="14">
    <location>
        <position position="1"/>
    </location>
</feature>
<dbReference type="GO" id="GO:0006813">
    <property type="term" value="P:potassium ion transport"/>
    <property type="evidence" value="ECO:0007669"/>
    <property type="project" value="InterPro"/>
</dbReference>
<accession>A0A8S2E0G4</accession>
<feature type="transmembrane region" description="Helical" evidence="10">
    <location>
        <begin position="47"/>
        <end position="70"/>
    </location>
</feature>
<evidence type="ECO:0000256" key="8">
    <source>
        <dbReference type="ARBA" id="ARBA00023242"/>
    </source>
</evidence>
<dbReference type="EMBL" id="CAJOBA010007148">
    <property type="protein sequence ID" value="CAF3794002.1"/>
    <property type="molecule type" value="Genomic_DNA"/>
</dbReference>
<organism evidence="14 16">
    <name type="scientific">Didymodactylos carnosus</name>
    <dbReference type="NCBI Taxonomy" id="1234261"/>
    <lineage>
        <taxon>Eukaryota</taxon>
        <taxon>Metazoa</taxon>
        <taxon>Spiralia</taxon>
        <taxon>Gnathifera</taxon>
        <taxon>Rotifera</taxon>
        <taxon>Eurotatoria</taxon>
        <taxon>Bdelloidea</taxon>
        <taxon>Philodinida</taxon>
        <taxon>Philodinidae</taxon>
        <taxon>Didymodactylos</taxon>
    </lineage>
</organism>
<evidence type="ECO:0000256" key="1">
    <source>
        <dbReference type="ARBA" id="ARBA00004232"/>
    </source>
</evidence>
<dbReference type="Proteomes" id="UP000682733">
    <property type="component" value="Unassembled WGS sequence"/>
</dbReference>
<dbReference type="AlphaFoldDB" id="A0A8S2E0G4"/>
<keyword evidence="9" id="KW-0407">Ion channel</keyword>
<evidence type="ECO:0000256" key="7">
    <source>
        <dbReference type="ARBA" id="ARBA00023136"/>
    </source>
</evidence>
<evidence type="ECO:0008006" key="17">
    <source>
        <dbReference type="Google" id="ProtNLM"/>
    </source>
</evidence>
<keyword evidence="6" id="KW-0406">Ion transport</keyword>
<evidence type="ECO:0000256" key="11">
    <source>
        <dbReference type="SAM" id="SignalP"/>
    </source>
</evidence>
<evidence type="ECO:0000256" key="5">
    <source>
        <dbReference type="ARBA" id="ARBA00022989"/>
    </source>
</evidence>
<evidence type="ECO:0000256" key="2">
    <source>
        <dbReference type="ARBA" id="ARBA00008577"/>
    </source>
</evidence>
<keyword evidence="7 10" id="KW-0472">Membrane</keyword>
<evidence type="ECO:0000256" key="10">
    <source>
        <dbReference type="SAM" id="Phobius"/>
    </source>
</evidence>
<keyword evidence="11" id="KW-0732">Signal</keyword>
<dbReference type="Pfam" id="PF22614">
    <property type="entry name" value="Slo-like_RCK"/>
    <property type="match status" value="1"/>
</dbReference>
<dbReference type="GO" id="GO:0031965">
    <property type="term" value="C:nuclear membrane"/>
    <property type="evidence" value="ECO:0007669"/>
    <property type="project" value="UniProtKB-SubCell"/>
</dbReference>
<dbReference type="Proteomes" id="UP000677228">
    <property type="component" value="Unassembled WGS sequence"/>
</dbReference>
<evidence type="ECO:0000256" key="4">
    <source>
        <dbReference type="ARBA" id="ARBA00022692"/>
    </source>
</evidence>
<dbReference type="GO" id="GO:0034220">
    <property type="term" value="P:monoatomic ion transmembrane transport"/>
    <property type="evidence" value="ECO:0007669"/>
    <property type="project" value="UniProtKB-KW"/>
</dbReference>
<evidence type="ECO:0000259" key="13">
    <source>
        <dbReference type="Pfam" id="PF22614"/>
    </source>
</evidence>
<dbReference type="InterPro" id="IPR010420">
    <property type="entry name" value="CASTOR/POLLUX/SYM8_dom"/>
</dbReference>
<protein>
    <recommendedName>
        <fullName evidence="17">DMI1</fullName>
    </recommendedName>
</protein>
<dbReference type="Pfam" id="PF06241">
    <property type="entry name" value="Castor_Poll_mid"/>
    <property type="match status" value="1"/>
</dbReference>
<keyword evidence="3" id="KW-0813">Transport</keyword>
<dbReference type="InterPro" id="IPR003148">
    <property type="entry name" value="RCK_N"/>
</dbReference>
<evidence type="ECO:0000313" key="16">
    <source>
        <dbReference type="Proteomes" id="UP000677228"/>
    </source>
</evidence>
<dbReference type="PANTHER" id="PTHR31563">
    <property type="entry name" value="ION CHANNEL POLLUX-RELATED"/>
    <property type="match status" value="1"/>
</dbReference>
<evidence type="ECO:0000256" key="6">
    <source>
        <dbReference type="ARBA" id="ARBA00023065"/>
    </source>
</evidence>
<comment type="caution">
    <text evidence="14">The sequence shown here is derived from an EMBL/GenBank/DDBJ whole genome shotgun (WGS) entry which is preliminary data.</text>
</comment>
<keyword evidence="8" id="KW-0539">Nucleus</keyword>
<sequence>AFIILLFSIIYYFSGQTDSYEDALWETFTRTLDPCAAAEDTGVEHRIISGIVILFGLVIVAILIGAIVTFMDAKLGELRKGRTTVVEHNHTIILGWSPLIFDIIKELIIANESQRNPSVVILADKERAEMQDTIKDKVINYKNTRIICRSGDPMLMNHLNKLGPNQARSIIILAPQTNNPDVRVIKTILAIRNNPQRTKINFHIVAEITERINLDKSFETAAIIVQLCGDEVMFVHADEIIARIMAQSGRQSGLAVILSNLLSFRDDEIYFKYERALIGRTFHDALFAYEKCSVIGLMLSDGTVKMLPPLDTVINMDDQIIVIAEDDDKISLSLNYLAYIAKYSSPISQSVINLSTIQLARATATKVERNIICGWNNKTPLIAKELDSYVSHGSELHILTNSVEAKKFVSNQLVNELKHQKLYFHSGHMTRRQDLEKLNLSIYNYVMLVPSEDGREKNLIEEADAECVICLLYIRDIIDKSHGGKTFNIVTEMYNVRNSELTNMASADDYIISPNLVSKFISQLSENKNIKKVYDVLLTADGPEIFLRQASIFVPLNTPVSYYEVLQSTLKFQCVAIGYRLMKYVHDQTKLYGIVINPNKQEQIIFGHNDKIIVLADQTVISSRFQQQISNRPPDETVEHRSKRRRGAEFFYISFVTVLKSITNNSSPQIQKSYKNDL</sequence>
<feature type="domain" description="CASTOR/POLLUX/SYM8 ion channel conserved" evidence="12">
    <location>
        <begin position="239"/>
        <end position="333"/>
    </location>
</feature>
<feature type="domain" description="RCK N-terminal" evidence="13">
    <location>
        <begin position="88"/>
        <end position="192"/>
    </location>
</feature>
<evidence type="ECO:0000313" key="15">
    <source>
        <dbReference type="EMBL" id="CAF3794002.1"/>
    </source>
</evidence>
<gene>
    <name evidence="14" type="ORF">OVA965_LOCUS15724</name>
    <name evidence="15" type="ORF">TMI583_LOCUS15734</name>
</gene>
<keyword evidence="5 10" id="KW-1133">Transmembrane helix</keyword>
<dbReference type="PANTHER" id="PTHR31563:SF10">
    <property type="entry name" value="ION CHANNEL POLLUX-RELATED"/>
    <property type="match status" value="1"/>
</dbReference>
<evidence type="ECO:0000259" key="12">
    <source>
        <dbReference type="Pfam" id="PF06241"/>
    </source>
</evidence>
<evidence type="ECO:0000256" key="3">
    <source>
        <dbReference type="ARBA" id="ARBA00022448"/>
    </source>
</evidence>
<keyword evidence="4 10" id="KW-0812">Transmembrane</keyword>
<name>A0A8S2E0G4_9BILA</name>
<feature type="signal peptide" evidence="11">
    <location>
        <begin position="1"/>
        <end position="19"/>
    </location>
</feature>
<evidence type="ECO:0000313" key="14">
    <source>
        <dbReference type="EMBL" id="CAF1025541.1"/>
    </source>
</evidence>
<comment type="similarity">
    <text evidence="2">Belongs to the castor/pollux (TC 1.A.1.23) family.</text>
</comment>
<dbReference type="InterPro" id="IPR036291">
    <property type="entry name" value="NAD(P)-bd_dom_sf"/>
</dbReference>